<dbReference type="AlphaFoldDB" id="A0A0K2TE75"/>
<name>A0A0K2TE75_LEPSM</name>
<accession>A0A0K2TE75</accession>
<organism evidence="1">
    <name type="scientific">Lepeophtheirus salmonis</name>
    <name type="common">Salmon louse</name>
    <name type="synonym">Caligus salmonis</name>
    <dbReference type="NCBI Taxonomy" id="72036"/>
    <lineage>
        <taxon>Eukaryota</taxon>
        <taxon>Metazoa</taxon>
        <taxon>Ecdysozoa</taxon>
        <taxon>Arthropoda</taxon>
        <taxon>Crustacea</taxon>
        <taxon>Multicrustacea</taxon>
        <taxon>Hexanauplia</taxon>
        <taxon>Copepoda</taxon>
        <taxon>Siphonostomatoida</taxon>
        <taxon>Caligidae</taxon>
        <taxon>Lepeophtheirus</taxon>
    </lineage>
</organism>
<sequence>MIFLKIASGLHLYSSTTNHSQFSSTN</sequence>
<reference evidence="1" key="1">
    <citation type="submission" date="2014-05" db="EMBL/GenBank/DDBJ databases">
        <authorList>
            <person name="Chronopoulou M."/>
        </authorList>
    </citation>
    <scope>NUCLEOTIDE SEQUENCE</scope>
    <source>
        <tissue evidence="1">Whole organism</tissue>
    </source>
</reference>
<protein>
    <submittedName>
        <fullName evidence="1">Uncharacterized protein</fullName>
    </submittedName>
</protein>
<dbReference type="EMBL" id="HACA01006967">
    <property type="protein sequence ID" value="CDW24328.1"/>
    <property type="molecule type" value="Transcribed_RNA"/>
</dbReference>
<proteinExistence type="predicted"/>
<evidence type="ECO:0000313" key="1">
    <source>
        <dbReference type="EMBL" id="CDW24328.1"/>
    </source>
</evidence>